<comment type="caution">
    <text evidence="3">The sequence shown here is derived from an EMBL/GenBank/DDBJ whole genome shotgun (WGS) entry which is preliminary data.</text>
</comment>
<evidence type="ECO:0000259" key="2">
    <source>
        <dbReference type="PROSITE" id="PS50879"/>
    </source>
</evidence>
<feature type="compositionally biased region" description="Acidic residues" evidence="1">
    <location>
        <begin position="315"/>
        <end position="335"/>
    </location>
</feature>
<dbReference type="InterPro" id="IPR002156">
    <property type="entry name" value="RNaseH_domain"/>
</dbReference>
<sequence>MNAMVEMPCPDRHVTGINLKGTIVRVKPSDRGIPFSSTPITPPYEDDDRKAAEKAFAQTPLGKIAAVLGIKHGYLKTHMKKEIVTITTDVWPSELAELCAVPKKKFKRQRVATYLKLVEVEPKADLTVFVDGSHIPDKSKPKKDRSPGHCGIGVYFQEEDRTNLSEAYHGSYSSCGAELIAVIRALEVCKDDGTSLRIVTDFYSTTFYSIEKKFVVINGNGPESKTSVGRALRAMVVRRKSLLYFRLVPGHASIYGNGQAHKLAYGAAQAYKAGKMIPREIDIDGYLEDKIYVSRSDPDAFSGDSKNTDGFRDDNDVDIASEYSDDDSYMSVDFD</sequence>
<dbReference type="OrthoDB" id="128665at2759"/>
<protein>
    <recommendedName>
        <fullName evidence="2">RNase H type-1 domain-containing protein</fullName>
    </recommendedName>
</protein>
<dbReference type="InterPro" id="IPR012337">
    <property type="entry name" value="RNaseH-like_sf"/>
</dbReference>
<feature type="region of interest" description="Disordered" evidence="1">
    <location>
        <begin position="298"/>
        <end position="335"/>
    </location>
</feature>
<evidence type="ECO:0000313" key="4">
    <source>
        <dbReference type="Proteomes" id="UP000605846"/>
    </source>
</evidence>
<dbReference type="Proteomes" id="UP000605846">
    <property type="component" value="Unassembled WGS sequence"/>
</dbReference>
<organism evidence="3 4">
    <name type="scientific">Apophysomyces ossiformis</name>
    <dbReference type="NCBI Taxonomy" id="679940"/>
    <lineage>
        <taxon>Eukaryota</taxon>
        <taxon>Fungi</taxon>
        <taxon>Fungi incertae sedis</taxon>
        <taxon>Mucoromycota</taxon>
        <taxon>Mucoromycotina</taxon>
        <taxon>Mucoromycetes</taxon>
        <taxon>Mucorales</taxon>
        <taxon>Mucorineae</taxon>
        <taxon>Mucoraceae</taxon>
        <taxon>Apophysomyces</taxon>
    </lineage>
</organism>
<dbReference type="Gene3D" id="3.30.420.10">
    <property type="entry name" value="Ribonuclease H-like superfamily/Ribonuclease H"/>
    <property type="match status" value="1"/>
</dbReference>
<evidence type="ECO:0000256" key="1">
    <source>
        <dbReference type="SAM" id="MobiDB-lite"/>
    </source>
</evidence>
<feature type="domain" description="RNase H type-1" evidence="2">
    <location>
        <begin position="122"/>
        <end position="269"/>
    </location>
</feature>
<name>A0A8H7BWM6_9FUNG</name>
<dbReference type="InterPro" id="IPR036397">
    <property type="entry name" value="RNaseH_sf"/>
</dbReference>
<evidence type="ECO:0000313" key="3">
    <source>
        <dbReference type="EMBL" id="KAF7730708.1"/>
    </source>
</evidence>
<reference evidence="3" key="1">
    <citation type="submission" date="2020-01" db="EMBL/GenBank/DDBJ databases">
        <title>Genome Sequencing of Three Apophysomyces-Like Fungal Strains Confirms a Novel Fungal Genus in the Mucoromycota with divergent Burkholderia-like Endosymbiotic Bacteria.</title>
        <authorList>
            <person name="Stajich J.E."/>
            <person name="Macias A.M."/>
            <person name="Carter-House D."/>
            <person name="Lovett B."/>
            <person name="Kasson L.R."/>
            <person name="Berry K."/>
            <person name="Grigoriev I."/>
            <person name="Chang Y."/>
            <person name="Spatafora J."/>
            <person name="Kasson M.T."/>
        </authorList>
    </citation>
    <scope>NUCLEOTIDE SEQUENCE</scope>
    <source>
        <strain evidence="3">NRRL A-21654</strain>
    </source>
</reference>
<dbReference type="GO" id="GO:0004523">
    <property type="term" value="F:RNA-DNA hybrid ribonuclease activity"/>
    <property type="evidence" value="ECO:0007669"/>
    <property type="project" value="InterPro"/>
</dbReference>
<dbReference type="SUPFAM" id="SSF53098">
    <property type="entry name" value="Ribonuclease H-like"/>
    <property type="match status" value="1"/>
</dbReference>
<gene>
    <name evidence="3" type="ORF">EC973_001657</name>
</gene>
<accession>A0A8H7BWM6</accession>
<dbReference type="Pfam" id="PF00075">
    <property type="entry name" value="RNase_H"/>
    <property type="match status" value="1"/>
</dbReference>
<dbReference type="AlphaFoldDB" id="A0A8H7BWM6"/>
<dbReference type="EMBL" id="JABAYA010000014">
    <property type="protein sequence ID" value="KAF7730708.1"/>
    <property type="molecule type" value="Genomic_DNA"/>
</dbReference>
<proteinExistence type="predicted"/>
<keyword evidence="4" id="KW-1185">Reference proteome</keyword>
<dbReference type="GO" id="GO:0003676">
    <property type="term" value="F:nucleic acid binding"/>
    <property type="evidence" value="ECO:0007669"/>
    <property type="project" value="InterPro"/>
</dbReference>
<dbReference type="PROSITE" id="PS50879">
    <property type="entry name" value="RNASE_H_1"/>
    <property type="match status" value="1"/>
</dbReference>